<protein>
    <submittedName>
        <fullName evidence="1">Uncharacterized protein</fullName>
    </submittedName>
</protein>
<evidence type="ECO:0000313" key="2">
    <source>
        <dbReference type="Proteomes" id="UP000244856"/>
    </source>
</evidence>
<dbReference type="Proteomes" id="UP000244856">
    <property type="component" value="Unassembled WGS sequence"/>
</dbReference>
<gene>
    <name evidence="1" type="ORF">B7T07_20875</name>
</gene>
<organism evidence="1 2">
    <name type="scientific">Cronobacter sakazakii</name>
    <name type="common">Enterobacter sakazakii</name>
    <dbReference type="NCBI Taxonomy" id="28141"/>
    <lineage>
        <taxon>Bacteria</taxon>
        <taxon>Pseudomonadati</taxon>
        <taxon>Pseudomonadota</taxon>
        <taxon>Gammaproteobacteria</taxon>
        <taxon>Enterobacterales</taxon>
        <taxon>Enterobacteriaceae</taxon>
        <taxon>Cronobacter</taxon>
    </lineage>
</organism>
<name>A0AA45BYL5_CROSK</name>
<dbReference type="RefSeq" id="WP_085107907.1">
    <property type="nucleotide sequence ID" value="NZ_NCTU01000023.1"/>
</dbReference>
<sequence>MAAVDPIHFEKAINLFPQLSETQALNCYLFATSANYNEISELRGNSPVSVKKTLEKAQVNLELHSVQSIRPVILTRIMFNSFYFIRTGKKRSSCLKTDTCNFLASLEGEQEGFRLFPELEIPKALLMCMFCSGETSRSICEAFSLTESQLLKEIDLFQRVLGINSLQTLRIVVLARLQAFLVSVTFLTN</sequence>
<proteinExistence type="predicted"/>
<dbReference type="EMBL" id="NCTU01000023">
    <property type="protein sequence ID" value="PUW01541.1"/>
    <property type="molecule type" value="Genomic_DNA"/>
</dbReference>
<dbReference type="AlphaFoldDB" id="A0AA45BYL5"/>
<accession>A0AA45BYL5</accession>
<evidence type="ECO:0000313" key="1">
    <source>
        <dbReference type="EMBL" id="PUW01541.1"/>
    </source>
</evidence>
<reference evidence="1 2" key="1">
    <citation type="submission" date="2017-04" db="EMBL/GenBank/DDBJ databases">
        <title>Cronobacter sakazakii, ST83 Lineage Isolates.</title>
        <authorList>
            <person name="Chase H."/>
            <person name="Tall B."/>
            <person name="Gopinath G."/>
            <person name="Lehner A."/>
        </authorList>
    </citation>
    <scope>NUCLEOTIDE SEQUENCE [LARGE SCALE GENOMIC DNA]</scope>
    <source>
        <strain evidence="1 2">MOD1_Comp15</strain>
    </source>
</reference>
<comment type="caution">
    <text evidence="1">The sequence shown here is derived from an EMBL/GenBank/DDBJ whole genome shotgun (WGS) entry which is preliminary data.</text>
</comment>